<feature type="region of interest" description="Disordered" evidence="1">
    <location>
        <begin position="19"/>
        <end position="103"/>
    </location>
</feature>
<evidence type="ECO:0000256" key="1">
    <source>
        <dbReference type="SAM" id="MobiDB-lite"/>
    </source>
</evidence>
<dbReference type="SUPFAM" id="SSF51556">
    <property type="entry name" value="Metallo-dependent hydrolases"/>
    <property type="match status" value="1"/>
</dbReference>
<keyword evidence="3" id="KW-1185">Reference proteome</keyword>
<dbReference type="KEGG" id="mng:MNEG_1912"/>
<dbReference type="InterPro" id="IPR001130">
    <property type="entry name" value="TatD-like"/>
</dbReference>
<dbReference type="GeneID" id="25734790"/>
<dbReference type="PANTHER" id="PTHR47345">
    <property type="entry name" value="CUT9-INTERACTING PROTEIN SCN1"/>
    <property type="match status" value="1"/>
</dbReference>
<dbReference type="OrthoDB" id="6079689at2759"/>
<name>A0A0D2N0G9_9CHLO</name>
<dbReference type="STRING" id="145388.A0A0D2N0G9"/>
<reference evidence="2 3" key="1">
    <citation type="journal article" date="2013" name="BMC Genomics">
        <title>Reconstruction of the lipid metabolism for the microalga Monoraphidium neglectum from its genome sequence reveals characteristics suitable for biofuel production.</title>
        <authorList>
            <person name="Bogen C."/>
            <person name="Al-Dilaimi A."/>
            <person name="Albersmeier A."/>
            <person name="Wichmann J."/>
            <person name="Grundmann M."/>
            <person name="Rupp O."/>
            <person name="Lauersen K.J."/>
            <person name="Blifernez-Klassen O."/>
            <person name="Kalinowski J."/>
            <person name="Goesmann A."/>
            <person name="Mussgnug J.H."/>
            <person name="Kruse O."/>
        </authorList>
    </citation>
    <scope>NUCLEOTIDE SEQUENCE [LARGE SCALE GENOMIC DNA]</scope>
    <source>
        <strain evidence="2 3">SAG 48.87</strain>
    </source>
</reference>
<keyword evidence="2" id="KW-0378">Hydrolase</keyword>
<dbReference type="Proteomes" id="UP000054498">
    <property type="component" value="Unassembled WGS sequence"/>
</dbReference>
<gene>
    <name evidence="2" type="ORF">MNEG_1912</name>
</gene>
<feature type="compositionally biased region" description="Low complexity" evidence="1">
    <location>
        <begin position="76"/>
        <end position="103"/>
    </location>
</feature>
<proteinExistence type="predicted"/>
<dbReference type="InterPro" id="IPR032466">
    <property type="entry name" value="Metal_Hydrolase"/>
</dbReference>
<evidence type="ECO:0000313" key="3">
    <source>
        <dbReference type="Proteomes" id="UP000054498"/>
    </source>
</evidence>
<dbReference type="RefSeq" id="XP_013905066.1">
    <property type="nucleotide sequence ID" value="XM_014049612.1"/>
</dbReference>
<dbReference type="Pfam" id="PF01026">
    <property type="entry name" value="TatD_DNase"/>
    <property type="match status" value="1"/>
</dbReference>
<dbReference type="AlphaFoldDB" id="A0A0D2N0G9"/>
<evidence type="ECO:0000313" key="2">
    <source>
        <dbReference type="EMBL" id="KIZ06047.1"/>
    </source>
</evidence>
<dbReference type="InterPro" id="IPR053044">
    <property type="entry name" value="Metallo-hydrolase/TatD-type"/>
</dbReference>
<dbReference type="Gene3D" id="3.20.20.140">
    <property type="entry name" value="Metal-dependent hydrolases"/>
    <property type="match status" value="1"/>
</dbReference>
<sequence length="306" mass="31643">MGVAANVDWSIMEKLAGMAGGYEAGGPQSPPEEDGGGSGKQAEKGCGCPSSMVPATSSAAARHNGVSKEEDPYDRSTGSSSSSTGSSNSISGGSNSSSAATCSDSGGPLAIVPHASWHARLRGLLSAYPHALVGEIGIDRAAVIPGSRARVRFDHQLALLREQLALAAELSRPVSIHCVRGYGHLLQLFAALPASGAGCPPAVMLHSYGGSPEDVARFCRLPGIGRRFFFSFSAAINARAPDKLVARVRAVPDDRLLVESDQVSALLVEGGMADICYIVAGAKGWGLEEAARRTLENFNAFYGTTV</sequence>
<dbReference type="PANTHER" id="PTHR47345:SF1">
    <property type="entry name" value="CUT9-INTERACTING PROTEIN SCN1"/>
    <property type="match status" value="1"/>
</dbReference>
<organism evidence="2 3">
    <name type="scientific">Monoraphidium neglectum</name>
    <dbReference type="NCBI Taxonomy" id="145388"/>
    <lineage>
        <taxon>Eukaryota</taxon>
        <taxon>Viridiplantae</taxon>
        <taxon>Chlorophyta</taxon>
        <taxon>core chlorophytes</taxon>
        <taxon>Chlorophyceae</taxon>
        <taxon>CS clade</taxon>
        <taxon>Sphaeropleales</taxon>
        <taxon>Selenastraceae</taxon>
        <taxon>Monoraphidium</taxon>
    </lineage>
</organism>
<accession>A0A0D2N0G9</accession>
<protein>
    <submittedName>
        <fullName evidence="2">TatD DNase family protein</fullName>
        <ecNumber evidence="2">3.1.21.-</ecNumber>
    </submittedName>
</protein>
<dbReference type="EMBL" id="KK100422">
    <property type="protein sequence ID" value="KIZ06047.1"/>
    <property type="molecule type" value="Genomic_DNA"/>
</dbReference>
<dbReference type="EC" id="3.1.21.-" evidence="2"/>
<dbReference type="GO" id="GO:0016788">
    <property type="term" value="F:hydrolase activity, acting on ester bonds"/>
    <property type="evidence" value="ECO:0007669"/>
    <property type="project" value="InterPro"/>
</dbReference>